<feature type="coiled-coil region" evidence="1">
    <location>
        <begin position="1131"/>
        <end position="1203"/>
    </location>
</feature>
<feature type="domain" description="FHA" evidence="3">
    <location>
        <begin position="24"/>
        <end position="74"/>
    </location>
</feature>
<feature type="region of interest" description="Disordered" evidence="2">
    <location>
        <begin position="792"/>
        <end position="811"/>
    </location>
</feature>
<dbReference type="PANTHER" id="PTHR18853:SF10">
    <property type="entry name" value="FHA DOMAIN-CONTAINING PROTEIN"/>
    <property type="match status" value="1"/>
</dbReference>
<dbReference type="Pfam" id="PF00498">
    <property type="entry name" value="FHA"/>
    <property type="match status" value="1"/>
</dbReference>
<protein>
    <recommendedName>
        <fullName evidence="3">FHA domain-containing protein</fullName>
    </recommendedName>
</protein>
<dbReference type="InterPro" id="IPR008984">
    <property type="entry name" value="SMAD_FHA_dom_sf"/>
</dbReference>
<feature type="coiled-coil region" evidence="1">
    <location>
        <begin position="1246"/>
        <end position="1273"/>
    </location>
</feature>
<gene>
    <name evidence="4" type="ORF">OXX778_LOCUS4201</name>
</gene>
<dbReference type="Gene3D" id="2.60.200.20">
    <property type="match status" value="1"/>
</dbReference>
<dbReference type="EMBL" id="CAJNOC010000403">
    <property type="protein sequence ID" value="CAF0756552.1"/>
    <property type="molecule type" value="Genomic_DNA"/>
</dbReference>
<feature type="coiled-coil region" evidence="1">
    <location>
        <begin position="589"/>
        <end position="642"/>
    </location>
</feature>
<name>A0A813PV74_9BILA</name>
<keyword evidence="1" id="KW-0175">Coiled coil</keyword>
<feature type="coiled-coil region" evidence="1">
    <location>
        <begin position="666"/>
        <end position="723"/>
    </location>
</feature>
<evidence type="ECO:0000259" key="3">
    <source>
        <dbReference type="PROSITE" id="PS50006"/>
    </source>
</evidence>
<feature type="coiled-coil region" evidence="1">
    <location>
        <begin position="471"/>
        <end position="498"/>
    </location>
</feature>
<evidence type="ECO:0000256" key="1">
    <source>
        <dbReference type="SAM" id="Coils"/>
    </source>
</evidence>
<dbReference type="InterPro" id="IPR000253">
    <property type="entry name" value="FHA_dom"/>
</dbReference>
<feature type="coiled-coil region" evidence="1">
    <location>
        <begin position="753"/>
        <end position="787"/>
    </location>
</feature>
<proteinExistence type="predicted"/>
<dbReference type="SMART" id="SM00240">
    <property type="entry name" value="FHA"/>
    <property type="match status" value="1"/>
</dbReference>
<evidence type="ECO:0000256" key="2">
    <source>
        <dbReference type="SAM" id="MobiDB-lite"/>
    </source>
</evidence>
<evidence type="ECO:0000313" key="5">
    <source>
        <dbReference type="Proteomes" id="UP000663879"/>
    </source>
</evidence>
<comment type="caution">
    <text evidence="4">The sequence shown here is derived from an EMBL/GenBank/DDBJ whole genome shotgun (WGS) entry which is preliminary data.</text>
</comment>
<dbReference type="InterPro" id="IPR052642">
    <property type="entry name" value="CC-FHA_domain"/>
</dbReference>
<evidence type="ECO:0000313" key="4">
    <source>
        <dbReference type="EMBL" id="CAF0756552.1"/>
    </source>
</evidence>
<keyword evidence="5" id="KW-1185">Reference proteome</keyword>
<sequence>MSAPRAFLCSQDGTHNFPLTQRITTIGKENCDIIISNGNIDVQHALIEYIEDENCYLLQDLNSSSGTYVNDCRVQNATVRLVEQDTVKFGFNGIPFQFLVQSQFIAIPSINLSGINRSSQPLQIINQTVPSRGNRVLLNQSNGLVSLNNQLPNASLITINNQTQPLNLIPNCNTVTKPPATLRSRPITANTNNRIDAKPRSSSWIKGFSNVSSSTNINGGGDNIDSDTYRVEDTEVSSRVAQLERELKIKSIEIRDLREKVAFYKSQNGQNSVNNEFEQIKRDKSIAVGLVSTMQKDLASKDVTISKLAREIEGYKREIKDKDTAIKELGEQLKIANDTKQAEEEAEKKDKELIVLRKKYKLTEDRIVDLTNQVLQIKQDLEETQRKSQEYSKTEKNLKEELENSRIQFLDMQRTERTVRMDLEQVKRNFDKFRNFIIQTIYSTPGVTQPADTNITDEFLATEWKKIIDERTSLIDTINNLEKGLSEAEQTNSSITKSISDFESFLKEVESSLFRNGRRSTSLEAQIKNLTELEIHSELLSLKTEIIQIYSNEKNSQDDLEQTFKTSFNLDLNNTDSNRLLLLTVCQKFDTLTREKSELETKIQEAIADKDKTLQEVIESKASEFNLRLTELENELNLKQTQKIEDLNKEHEESLNLIKSDFQIQINQVSEEKSTLLAKIETLNVEIEVLKKDLEIAQAQDELHDIKQKLANSEAELKTKEEAYLLQISELTNKSNEADANYTKELGVYKEQIKQYSITIINFEKEIKRLREKEVEYLSKIESLDKKLKEHIFSKKPPSPKPSSPVNTSSSSLTIEITSLNRQLDLIKNENQILKTRLVEQDELIKTLRRDLTGASAKLSDIHGEMTEKQKRELERNKQLVIEQQRELSDNRAQMAKLSEIVDKQTKQLDTLRVELSKSKSLVEKYRLTSEENGNLAVELKSKLDDVEHQLKKFDNIKKEEGKITNELTAVGAQCKGERHEQVIQRQREALNELRHRVKILEQTRPTVPNHEVQMQQQIMLLKKQLAEVRASQALTEDIAKQANLARGNDTSFLMLEEKTAHYETQTALDASEESYLTLLRAISTILDITELDGLRSMSNLCPDERKRLLGERTKSTEAICVKIKAMLDKLERKDGILQDYELDLAKLRQAEFLLKKKSEQLDEIQVYSRSKDDEIEFLKESLKNAKSDLEREKLLNSALKQKKPVSSVQQLSERIRRESTDRLHHHCVPEDIKSNQIKKTVSEKIKRKDYELKVLKDELKTKNDELTNLTNRLSIVEKGESY</sequence>
<organism evidence="4 5">
    <name type="scientific">Brachionus calyciflorus</name>
    <dbReference type="NCBI Taxonomy" id="104777"/>
    <lineage>
        <taxon>Eukaryota</taxon>
        <taxon>Metazoa</taxon>
        <taxon>Spiralia</taxon>
        <taxon>Gnathifera</taxon>
        <taxon>Rotifera</taxon>
        <taxon>Eurotatoria</taxon>
        <taxon>Monogononta</taxon>
        <taxon>Pseudotrocha</taxon>
        <taxon>Ploima</taxon>
        <taxon>Brachionidae</taxon>
        <taxon>Brachionus</taxon>
    </lineage>
</organism>
<dbReference type="OrthoDB" id="687730at2759"/>
<feature type="coiled-coil region" evidence="1">
    <location>
        <begin position="871"/>
        <end position="1004"/>
    </location>
</feature>
<dbReference type="SUPFAM" id="SSF49879">
    <property type="entry name" value="SMAD/FHA domain"/>
    <property type="match status" value="1"/>
</dbReference>
<dbReference type="PANTHER" id="PTHR18853">
    <property type="entry name" value="FORKHEAD-ASSOCIATED DOMAIN-CONTAINING PROTEIN 1-RELATED"/>
    <property type="match status" value="1"/>
</dbReference>
<dbReference type="PROSITE" id="PS50006">
    <property type="entry name" value="FHA_DOMAIN"/>
    <property type="match status" value="1"/>
</dbReference>
<reference evidence="4" key="1">
    <citation type="submission" date="2021-02" db="EMBL/GenBank/DDBJ databases">
        <authorList>
            <person name="Nowell W R."/>
        </authorList>
    </citation>
    <scope>NUCLEOTIDE SEQUENCE</scope>
    <source>
        <strain evidence="4">Ploen Becks lab</strain>
    </source>
</reference>
<dbReference type="Proteomes" id="UP000663879">
    <property type="component" value="Unassembled WGS sequence"/>
</dbReference>
<accession>A0A813PV74</accession>
<feature type="coiled-coil region" evidence="1">
    <location>
        <begin position="305"/>
        <end position="408"/>
    </location>
</feature>